<dbReference type="GO" id="GO:0046872">
    <property type="term" value="F:metal ion binding"/>
    <property type="evidence" value="ECO:0007669"/>
    <property type="project" value="UniProtKB-KW"/>
</dbReference>
<evidence type="ECO:0000256" key="3">
    <source>
        <dbReference type="PIRSR" id="PIRSR603782-1"/>
    </source>
</evidence>
<dbReference type="EMBL" id="CYHA01000001">
    <property type="protein sequence ID" value="CUA81959.1"/>
    <property type="molecule type" value="Genomic_DNA"/>
</dbReference>
<proteinExistence type="inferred from homology"/>
<gene>
    <name evidence="6" type="ORF">Ga0061063_0807</name>
</gene>
<comment type="similarity">
    <text evidence="1">Belongs to the SCO1/2 family.</text>
</comment>
<dbReference type="AlphaFoldDB" id="A0A0K6GT75"/>
<keyword evidence="2 3" id="KW-0186">Copper</keyword>
<evidence type="ECO:0000259" key="5">
    <source>
        <dbReference type="PROSITE" id="PS51352"/>
    </source>
</evidence>
<dbReference type="InterPro" id="IPR036249">
    <property type="entry name" value="Thioredoxin-like_sf"/>
</dbReference>
<evidence type="ECO:0000313" key="7">
    <source>
        <dbReference type="Proteomes" id="UP000243535"/>
    </source>
</evidence>
<dbReference type="Pfam" id="PF02630">
    <property type="entry name" value="SCO1-SenC"/>
    <property type="match status" value="1"/>
</dbReference>
<dbReference type="PANTHER" id="PTHR12151:SF25">
    <property type="entry name" value="LINALOOL DEHYDRATASE_ISOMERASE DOMAIN-CONTAINING PROTEIN"/>
    <property type="match status" value="1"/>
</dbReference>
<protein>
    <submittedName>
        <fullName evidence="6">Cytochrome oxidase Cu insertion factor, SCO1/SenC/PrrC family</fullName>
    </submittedName>
</protein>
<evidence type="ECO:0000313" key="6">
    <source>
        <dbReference type="EMBL" id="CUA81959.1"/>
    </source>
</evidence>
<dbReference type="PROSITE" id="PS51352">
    <property type="entry name" value="THIOREDOXIN_2"/>
    <property type="match status" value="1"/>
</dbReference>
<accession>A0A0K6GT75</accession>
<reference evidence="7" key="1">
    <citation type="submission" date="2015-08" db="EMBL/GenBank/DDBJ databases">
        <authorList>
            <person name="Varghese N."/>
        </authorList>
    </citation>
    <scope>NUCLEOTIDE SEQUENCE [LARGE SCALE GENOMIC DNA]</scope>
    <source>
        <strain evidence="7">DSM 17901</strain>
    </source>
</reference>
<dbReference type="FunFam" id="3.40.30.10:FF:000013">
    <property type="entry name" value="Blast:Protein SCO1 homolog, mitochondrial"/>
    <property type="match status" value="1"/>
</dbReference>
<dbReference type="Proteomes" id="UP000243535">
    <property type="component" value="Unassembled WGS sequence"/>
</dbReference>
<dbReference type="Gene3D" id="3.40.30.10">
    <property type="entry name" value="Glutaredoxin"/>
    <property type="match status" value="1"/>
</dbReference>
<feature type="binding site" evidence="3">
    <location>
        <position position="157"/>
    </location>
    <ligand>
        <name>Cu cation</name>
        <dbReference type="ChEBI" id="CHEBI:23378"/>
    </ligand>
</feature>
<organism evidence="6 7">
    <name type="scientific">Gulbenkiania indica</name>
    <dbReference type="NCBI Taxonomy" id="375574"/>
    <lineage>
        <taxon>Bacteria</taxon>
        <taxon>Pseudomonadati</taxon>
        <taxon>Pseudomonadota</taxon>
        <taxon>Betaproteobacteria</taxon>
        <taxon>Neisseriales</taxon>
        <taxon>Chromobacteriaceae</taxon>
        <taxon>Gulbenkiania</taxon>
    </lineage>
</organism>
<evidence type="ECO:0000256" key="4">
    <source>
        <dbReference type="PIRSR" id="PIRSR603782-2"/>
    </source>
</evidence>
<dbReference type="InterPro" id="IPR003782">
    <property type="entry name" value="SCO1/SenC"/>
</dbReference>
<name>A0A0K6GT75_9NEIS</name>
<keyword evidence="7" id="KW-1185">Reference proteome</keyword>
<dbReference type="STRING" id="375574.GCA_001418035_00605"/>
<evidence type="ECO:0000256" key="2">
    <source>
        <dbReference type="ARBA" id="ARBA00023008"/>
    </source>
</evidence>
<evidence type="ECO:0000256" key="1">
    <source>
        <dbReference type="ARBA" id="ARBA00010996"/>
    </source>
</evidence>
<dbReference type="CDD" id="cd02968">
    <property type="entry name" value="SCO"/>
    <property type="match status" value="1"/>
</dbReference>
<feature type="domain" description="Thioredoxin" evidence="5">
    <location>
        <begin position="31"/>
        <end position="192"/>
    </location>
</feature>
<sequence length="192" mass="20411">MRLCLAGLLLALAVACTSRDTAPLDLKGTDISGADFGGSFALTAHTGKKVALSDFKGKVVALFFGYTHCPDVCPTTMLEYAGAMKKLGERARDVQVLFVSVDPARDTPAVLAGYVPGFDARFIGLTGSEAEVRRVAEQFKVVAQKVPAEGGGYTMDHSAGSYLFDREGQLRVYEAYGAGSANLAHDLDQLLR</sequence>
<feature type="binding site" evidence="3">
    <location>
        <position position="69"/>
    </location>
    <ligand>
        <name>Cu cation</name>
        <dbReference type="ChEBI" id="CHEBI:23378"/>
    </ligand>
</feature>
<feature type="binding site" evidence="3">
    <location>
        <position position="73"/>
    </location>
    <ligand>
        <name>Cu cation</name>
        <dbReference type="ChEBI" id="CHEBI:23378"/>
    </ligand>
</feature>
<dbReference type="PROSITE" id="PS51257">
    <property type="entry name" value="PROKAR_LIPOPROTEIN"/>
    <property type="match status" value="1"/>
</dbReference>
<dbReference type="SUPFAM" id="SSF52833">
    <property type="entry name" value="Thioredoxin-like"/>
    <property type="match status" value="1"/>
</dbReference>
<dbReference type="OrthoDB" id="9790194at2"/>
<keyword evidence="4" id="KW-1015">Disulfide bond</keyword>
<feature type="disulfide bond" description="Redox-active" evidence="4">
    <location>
        <begin position="69"/>
        <end position="73"/>
    </location>
</feature>
<dbReference type="PANTHER" id="PTHR12151">
    <property type="entry name" value="ELECTRON TRANSPORT PROTIN SCO1/SENC FAMILY MEMBER"/>
    <property type="match status" value="1"/>
</dbReference>
<keyword evidence="3" id="KW-0479">Metal-binding</keyword>
<dbReference type="InterPro" id="IPR013766">
    <property type="entry name" value="Thioredoxin_domain"/>
</dbReference>